<sequence>MNPGAWATAGATSSRGWGWGGAETTSGDESAIAATAACWLPLTVSLKDVEAEAGDPPPRA</sequence>
<evidence type="ECO:0000313" key="2">
    <source>
        <dbReference type="EMBL" id="JAD55233.1"/>
    </source>
</evidence>
<evidence type="ECO:0000256" key="1">
    <source>
        <dbReference type="SAM" id="MobiDB-lite"/>
    </source>
</evidence>
<name>A0A0A9AZC7_ARUDO</name>
<proteinExistence type="predicted"/>
<feature type="region of interest" description="Disordered" evidence="1">
    <location>
        <begin position="1"/>
        <end position="28"/>
    </location>
</feature>
<dbReference type="AlphaFoldDB" id="A0A0A9AZC7"/>
<protein>
    <submittedName>
        <fullName evidence="2">Uncharacterized protein</fullName>
    </submittedName>
</protein>
<organism evidence="2">
    <name type="scientific">Arundo donax</name>
    <name type="common">Giant reed</name>
    <name type="synonym">Donax arundinaceus</name>
    <dbReference type="NCBI Taxonomy" id="35708"/>
    <lineage>
        <taxon>Eukaryota</taxon>
        <taxon>Viridiplantae</taxon>
        <taxon>Streptophyta</taxon>
        <taxon>Embryophyta</taxon>
        <taxon>Tracheophyta</taxon>
        <taxon>Spermatophyta</taxon>
        <taxon>Magnoliopsida</taxon>
        <taxon>Liliopsida</taxon>
        <taxon>Poales</taxon>
        <taxon>Poaceae</taxon>
        <taxon>PACMAD clade</taxon>
        <taxon>Arundinoideae</taxon>
        <taxon>Arundineae</taxon>
        <taxon>Arundo</taxon>
    </lineage>
</organism>
<accession>A0A0A9AZC7</accession>
<dbReference type="EMBL" id="GBRH01242662">
    <property type="protein sequence ID" value="JAD55233.1"/>
    <property type="molecule type" value="Transcribed_RNA"/>
</dbReference>
<reference evidence="2" key="1">
    <citation type="submission" date="2014-09" db="EMBL/GenBank/DDBJ databases">
        <authorList>
            <person name="Magalhaes I.L.F."/>
            <person name="Oliveira U."/>
            <person name="Santos F.R."/>
            <person name="Vidigal T.H.D.A."/>
            <person name="Brescovit A.D."/>
            <person name="Santos A.J."/>
        </authorList>
    </citation>
    <scope>NUCLEOTIDE SEQUENCE</scope>
    <source>
        <tissue evidence="2">Shoot tissue taken approximately 20 cm above the soil surface</tissue>
    </source>
</reference>
<reference evidence="2" key="2">
    <citation type="journal article" date="2015" name="Data Brief">
        <title>Shoot transcriptome of the giant reed, Arundo donax.</title>
        <authorList>
            <person name="Barrero R.A."/>
            <person name="Guerrero F.D."/>
            <person name="Moolhuijzen P."/>
            <person name="Goolsby J.A."/>
            <person name="Tidwell J."/>
            <person name="Bellgard S.E."/>
            <person name="Bellgard M.I."/>
        </authorList>
    </citation>
    <scope>NUCLEOTIDE SEQUENCE</scope>
    <source>
        <tissue evidence="2">Shoot tissue taken approximately 20 cm above the soil surface</tissue>
    </source>
</reference>